<evidence type="ECO:0000256" key="12">
    <source>
        <dbReference type="HAMAP-Rule" id="MF_00454"/>
    </source>
</evidence>
<feature type="transmembrane region" description="Helical" evidence="12">
    <location>
        <begin position="64"/>
        <end position="82"/>
    </location>
</feature>
<keyword evidence="14" id="KW-1185">Reference proteome</keyword>
<evidence type="ECO:0000256" key="10">
    <source>
        <dbReference type="ARBA" id="ARBA00035120"/>
    </source>
</evidence>
<comment type="caution">
    <text evidence="13">The sequence shown here is derived from an EMBL/GenBank/DDBJ whole genome shotgun (WGS) entry which is preliminary data.</text>
</comment>
<evidence type="ECO:0000256" key="11">
    <source>
        <dbReference type="ARBA" id="ARBA00035585"/>
    </source>
</evidence>
<comment type="subcellular location">
    <subcellularLocation>
        <location evidence="1 12">Cell membrane</location>
        <topology evidence="1 12">Multi-pass membrane protein</topology>
    </subcellularLocation>
</comment>
<dbReference type="InterPro" id="IPR003691">
    <property type="entry name" value="FluC"/>
</dbReference>
<feature type="transmembrane region" description="Helical" evidence="12">
    <location>
        <begin position="94"/>
        <end position="117"/>
    </location>
</feature>
<name>A0A9X2EK14_9SPHN</name>
<keyword evidence="9 12" id="KW-0407">Ion channel</keyword>
<organism evidence="13 14">
    <name type="scientific">Sphingomicrobium sediminis</name>
    <dbReference type="NCBI Taxonomy" id="2950949"/>
    <lineage>
        <taxon>Bacteria</taxon>
        <taxon>Pseudomonadati</taxon>
        <taxon>Pseudomonadota</taxon>
        <taxon>Alphaproteobacteria</taxon>
        <taxon>Sphingomonadales</taxon>
        <taxon>Sphingomonadaceae</taxon>
        <taxon>Sphingomicrobium</taxon>
    </lineage>
</organism>
<dbReference type="RefSeq" id="WP_252115028.1">
    <property type="nucleotide sequence ID" value="NZ_JAMSHT010000001.1"/>
</dbReference>
<dbReference type="PANTHER" id="PTHR28259:SF1">
    <property type="entry name" value="FLUORIDE EXPORT PROTEIN 1-RELATED"/>
    <property type="match status" value="1"/>
</dbReference>
<keyword evidence="2 12" id="KW-1003">Cell membrane</keyword>
<protein>
    <recommendedName>
        <fullName evidence="12">Fluoride-specific ion channel FluC</fullName>
    </recommendedName>
</protein>
<reference evidence="13" key="1">
    <citation type="submission" date="2022-06" db="EMBL/GenBank/DDBJ databases">
        <title>Sphingomicrobium sedimins sp. nov., a marine bacterium isolated from tidal flat.</title>
        <authorList>
            <person name="Kim C.-H."/>
            <person name="Yoo Y."/>
            <person name="Kim J.-J."/>
        </authorList>
    </citation>
    <scope>NUCLEOTIDE SEQUENCE</scope>
    <source>
        <strain evidence="13">GRR-S6-50</strain>
    </source>
</reference>
<dbReference type="GO" id="GO:0062054">
    <property type="term" value="F:fluoride channel activity"/>
    <property type="evidence" value="ECO:0007669"/>
    <property type="project" value="UniProtKB-UniRule"/>
</dbReference>
<evidence type="ECO:0000256" key="1">
    <source>
        <dbReference type="ARBA" id="ARBA00004651"/>
    </source>
</evidence>
<keyword evidence="6 12" id="KW-0915">Sodium</keyword>
<evidence type="ECO:0000256" key="9">
    <source>
        <dbReference type="ARBA" id="ARBA00023303"/>
    </source>
</evidence>
<comment type="catalytic activity">
    <reaction evidence="11">
        <text>fluoride(in) = fluoride(out)</text>
        <dbReference type="Rhea" id="RHEA:76159"/>
        <dbReference type="ChEBI" id="CHEBI:17051"/>
    </reaction>
    <physiologicalReaction direction="left-to-right" evidence="11">
        <dbReference type="Rhea" id="RHEA:76160"/>
    </physiologicalReaction>
</comment>
<evidence type="ECO:0000256" key="6">
    <source>
        <dbReference type="ARBA" id="ARBA00023053"/>
    </source>
</evidence>
<dbReference type="GO" id="GO:0046872">
    <property type="term" value="F:metal ion binding"/>
    <property type="evidence" value="ECO:0007669"/>
    <property type="project" value="UniProtKB-KW"/>
</dbReference>
<evidence type="ECO:0000256" key="3">
    <source>
        <dbReference type="ARBA" id="ARBA00022519"/>
    </source>
</evidence>
<dbReference type="HAMAP" id="MF_00454">
    <property type="entry name" value="FluC"/>
    <property type="match status" value="1"/>
</dbReference>
<evidence type="ECO:0000256" key="2">
    <source>
        <dbReference type="ARBA" id="ARBA00022475"/>
    </source>
</evidence>
<dbReference type="AlphaFoldDB" id="A0A9X2EK14"/>
<feature type="binding site" evidence="12">
    <location>
        <position position="72"/>
    </location>
    <ligand>
        <name>Na(+)</name>
        <dbReference type="ChEBI" id="CHEBI:29101"/>
        <note>structural</note>
    </ligand>
</feature>
<accession>A0A9X2EK14</accession>
<dbReference type="Pfam" id="PF02537">
    <property type="entry name" value="CRCB"/>
    <property type="match status" value="1"/>
</dbReference>
<evidence type="ECO:0000313" key="13">
    <source>
        <dbReference type="EMBL" id="MCM8558256.1"/>
    </source>
</evidence>
<evidence type="ECO:0000256" key="5">
    <source>
        <dbReference type="ARBA" id="ARBA00022989"/>
    </source>
</evidence>
<keyword evidence="3" id="KW-0997">Cell inner membrane</keyword>
<comment type="function">
    <text evidence="12">Fluoride-specific ion channel. Important for reducing fluoride concentration in the cell, thus reducing its toxicity.</text>
</comment>
<gene>
    <name evidence="12 13" type="primary">crcB</name>
    <name evidence="12" type="synonym">fluC</name>
    <name evidence="13" type="ORF">NDO55_10550</name>
</gene>
<keyword evidence="8 12" id="KW-0472">Membrane</keyword>
<evidence type="ECO:0000256" key="8">
    <source>
        <dbReference type="ARBA" id="ARBA00023136"/>
    </source>
</evidence>
<dbReference type="NCBIfam" id="TIGR00494">
    <property type="entry name" value="crcB"/>
    <property type="match status" value="1"/>
</dbReference>
<comment type="similarity">
    <text evidence="10 12">Belongs to the fluoride channel Fluc/FEX (TC 1.A.43) family.</text>
</comment>
<keyword evidence="5 12" id="KW-1133">Transmembrane helix</keyword>
<evidence type="ECO:0000256" key="7">
    <source>
        <dbReference type="ARBA" id="ARBA00023065"/>
    </source>
</evidence>
<dbReference type="GO" id="GO:0140114">
    <property type="term" value="P:cellular detoxification of fluoride"/>
    <property type="evidence" value="ECO:0007669"/>
    <property type="project" value="UniProtKB-UniRule"/>
</dbReference>
<evidence type="ECO:0000313" key="14">
    <source>
        <dbReference type="Proteomes" id="UP001155128"/>
    </source>
</evidence>
<proteinExistence type="inferred from homology"/>
<keyword evidence="4 12" id="KW-0812">Transmembrane</keyword>
<keyword evidence="12" id="KW-0813">Transport</keyword>
<comment type="activity regulation">
    <text evidence="12">Na(+) is not transported, but it plays an essential structural role and its presence is essential for fluoride channel function.</text>
</comment>
<keyword evidence="12" id="KW-0479">Metal-binding</keyword>
<dbReference type="EMBL" id="JAMSHT010000001">
    <property type="protein sequence ID" value="MCM8558256.1"/>
    <property type="molecule type" value="Genomic_DNA"/>
</dbReference>
<dbReference type="Proteomes" id="UP001155128">
    <property type="component" value="Unassembled WGS sequence"/>
</dbReference>
<sequence length="119" mass="12098">MSHALAVFLGGGLGALLRYGVGKWTLAWFGSGFPVGTLAVNVVGSLMIGLAIGALEGVGPTARLFFVTGLLGGFTTFSAFSLDTLTLWQRGEAATALAYVAASVVLSLAACAAGWMLTR</sequence>
<dbReference type="PANTHER" id="PTHR28259">
    <property type="entry name" value="FLUORIDE EXPORT PROTEIN 1-RELATED"/>
    <property type="match status" value="1"/>
</dbReference>
<keyword evidence="7 12" id="KW-0406">Ion transport</keyword>
<feature type="transmembrane region" description="Helical" evidence="12">
    <location>
        <begin position="32"/>
        <end position="52"/>
    </location>
</feature>
<feature type="binding site" evidence="12">
    <location>
        <position position="75"/>
    </location>
    <ligand>
        <name>Na(+)</name>
        <dbReference type="ChEBI" id="CHEBI:29101"/>
        <note>structural</note>
    </ligand>
</feature>
<dbReference type="GO" id="GO:0005886">
    <property type="term" value="C:plasma membrane"/>
    <property type="evidence" value="ECO:0007669"/>
    <property type="project" value="UniProtKB-SubCell"/>
</dbReference>
<evidence type="ECO:0000256" key="4">
    <source>
        <dbReference type="ARBA" id="ARBA00022692"/>
    </source>
</evidence>